<feature type="compositionally biased region" description="Polar residues" evidence="14">
    <location>
        <begin position="688"/>
        <end position="738"/>
    </location>
</feature>
<dbReference type="SUPFAM" id="SSF54001">
    <property type="entry name" value="Cysteine proteinases"/>
    <property type="match status" value="1"/>
</dbReference>
<dbReference type="Gene3D" id="3.90.70.10">
    <property type="entry name" value="Cysteine proteinases"/>
    <property type="match status" value="1"/>
</dbReference>
<protein>
    <recommendedName>
        <fullName evidence="9">Ubiquitin carboxyl-terminal hydrolase 36</fullName>
        <ecNumber evidence="4">3.4.19.12</ecNumber>
    </recommendedName>
    <alternativeName>
        <fullName evidence="12">Deubiquitinating enzyme 36</fullName>
    </alternativeName>
    <alternativeName>
        <fullName evidence="11">Protein scrawny</fullName>
    </alternativeName>
    <alternativeName>
        <fullName evidence="10">Ubiquitin thioesterase 36</fullName>
    </alternativeName>
    <alternativeName>
        <fullName evidence="13">Ubiquitin-specific-processing protease 36</fullName>
    </alternativeName>
</protein>
<dbReference type="GO" id="GO:0005829">
    <property type="term" value="C:cytosol"/>
    <property type="evidence" value="ECO:0007669"/>
    <property type="project" value="TreeGrafter"/>
</dbReference>
<feature type="compositionally biased region" description="Low complexity" evidence="14">
    <location>
        <begin position="478"/>
        <end position="494"/>
    </location>
</feature>
<evidence type="ECO:0000256" key="7">
    <source>
        <dbReference type="ARBA" id="ARBA00022801"/>
    </source>
</evidence>
<keyword evidence="5" id="KW-0645">Protease</keyword>
<dbReference type="InterPro" id="IPR038765">
    <property type="entry name" value="Papain-like_cys_pep_sf"/>
</dbReference>
<evidence type="ECO:0000256" key="10">
    <source>
        <dbReference type="ARBA" id="ARBA00041300"/>
    </source>
</evidence>
<evidence type="ECO:0000256" key="14">
    <source>
        <dbReference type="SAM" id="MobiDB-lite"/>
    </source>
</evidence>
<evidence type="ECO:0000256" key="8">
    <source>
        <dbReference type="ARBA" id="ARBA00022807"/>
    </source>
</evidence>
<dbReference type="PROSITE" id="PS50235">
    <property type="entry name" value="USP_3"/>
    <property type="match status" value="1"/>
</dbReference>
<feature type="region of interest" description="Disordered" evidence="14">
    <location>
        <begin position="478"/>
        <end position="517"/>
    </location>
</feature>
<evidence type="ECO:0000256" key="13">
    <source>
        <dbReference type="ARBA" id="ARBA00043009"/>
    </source>
</evidence>
<dbReference type="AlphaFoldDB" id="A0A8D8YEK2"/>
<organism evidence="16">
    <name type="scientific">Cacopsylla melanoneura</name>
    <dbReference type="NCBI Taxonomy" id="428564"/>
    <lineage>
        <taxon>Eukaryota</taxon>
        <taxon>Metazoa</taxon>
        <taxon>Ecdysozoa</taxon>
        <taxon>Arthropoda</taxon>
        <taxon>Hexapoda</taxon>
        <taxon>Insecta</taxon>
        <taxon>Pterygota</taxon>
        <taxon>Neoptera</taxon>
        <taxon>Paraneoptera</taxon>
        <taxon>Hemiptera</taxon>
        <taxon>Sternorrhyncha</taxon>
        <taxon>Psylloidea</taxon>
        <taxon>Psyllidae</taxon>
        <taxon>Psyllinae</taxon>
        <taxon>Cacopsylla</taxon>
    </lineage>
</organism>
<dbReference type="InterPro" id="IPR001394">
    <property type="entry name" value="Peptidase_C19_UCH"/>
</dbReference>
<dbReference type="PANTHER" id="PTHR24006:SF758">
    <property type="entry name" value="UBIQUITIN CARBOXYL-TERMINAL HYDROLASE 36"/>
    <property type="match status" value="1"/>
</dbReference>
<name>A0A8D8YEK2_9HEMI</name>
<evidence type="ECO:0000256" key="2">
    <source>
        <dbReference type="ARBA" id="ARBA00004604"/>
    </source>
</evidence>
<feature type="region of interest" description="Disordered" evidence="14">
    <location>
        <begin position="810"/>
        <end position="861"/>
    </location>
</feature>
<evidence type="ECO:0000256" key="11">
    <source>
        <dbReference type="ARBA" id="ARBA00042154"/>
    </source>
</evidence>
<feature type="compositionally biased region" description="Polar residues" evidence="14">
    <location>
        <begin position="507"/>
        <end position="517"/>
    </location>
</feature>
<comment type="similarity">
    <text evidence="3">Belongs to the peptidase C19 family.</text>
</comment>
<keyword evidence="8" id="KW-0788">Thiol protease</keyword>
<evidence type="ECO:0000256" key="12">
    <source>
        <dbReference type="ARBA" id="ARBA00042420"/>
    </source>
</evidence>
<dbReference type="InterPro" id="IPR050164">
    <property type="entry name" value="Peptidase_C19"/>
</dbReference>
<evidence type="ECO:0000256" key="5">
    <source>
        <dbReference type="ARBA" id="ARBA00022670"/>
    </source>
</evidence>
<feature type="compositionally biased region" description="Acidic residues" evidence="14">
    <location>
        <begin position="744"/>
        <end position="754"/>
    </location>
</feature>
<feature type="compositionally biased region" description="Basic residues" evidence="14">
    <location>
        <begin position="995"/>
        <end position="1020"/>
    </location>
</feature>
<feature type="region of interest" description="Disordered" evidence="14">
    <location>
        <begin position="535"/>
        <end position="559"/>
    </location>
</feature>
<proteinExistence type="inferred from homology"/>
<evidence type="ECO:0000256" key="4">
    <source>
        <dbReference type="ARBA" id="ARBA00012759"/>
    </source>
</evidence>
<dbReference type="GO" id="GO:0004843">
    <property type="term" value="F:cysteine-type deubiquitinase activity"/>
    <property type="evidence" value="ECO:0007669"/>
    <property type="project" value="UniProtKB-EC"/>
</dbReference>
<dbReference type="PANTHER" id="PTHR24006">
    <property type="entry name" value="UBIQUITIN CARBOXYL-TERMINAL HYDROLASE"/>
    <property type="match status" value="1"/>
</dbReference>
<dbReference type="GO" id="GO:0006508">
    <property type="term" value="P:proteolysis"/>
    <property type="evidence" value="ECO:0007669"/>
    <property type="project" value="UniProtKB-KW"/>
</dbReference>
<evidence type="ECO:0000256" key="3">
    <source>
        <dbReference type="ARBA" id="ARBA00009085"/>
    </source>
</evidence>
<comment type="subcellular location">
    <subcellularLocation>
        <location evidence="2">Nucleus</location>
        <location evidence="2">Nucleolus</location>
    </subcellularLocation>
</comment>
<dbReference type="EC" id="3.4.19.12" evidence="4"/>
<feature type="compositionally biased region" description="Low complexity" evidence="14">
    <location>
        <begin position="838"/>
        <end position="861"/>
    </location>
</feature>
<feature type="compositionally biased region" description="Polar residues" evidence="14">
    <location>
        <begin position="891"/>
        <end position="908"/>
    </location>
</feature>
<keyword evidence="6" id="KW-0833">Ubl conjugation pathway</keyword>
<dbReference type="Pfam" id="PF00443">
    <property type="entry name" value="UCH"/>
    <property type="match status" value="1"/>
</dbReference>
<reference evidence="16" key="1">
    <citation type="submission" date="2021-05" db="EMBL/GenBank/DDBJ databases">
        <authorList>
            <person name="Alioto T."/>
            <person name="Alioto T."/>
            <person name="Gomez Garrido J."/>
        </authorList>
    </citation>
    <scope>NUCLEOTIDE SEQUENCE</scope>
</reference>
<feature type="compositionally biased region" description="Low complexity" evidence="14">
    <location>
        <begin position="541"/>
        <end position="559"/>
    </location>
</feature>
<evidence type="ECO:0000259" key="15">
    <source>
        <dbReference type="PROSITE" id="PS50235"/>
    </source>
</evidence>
<dbReference type="InterPro" id="IPR028889">
    <property type="entry name" value="USP"/>
</dbReference>
<evidence type="ECO:0000313" key="16">
    <source>
        <dbReference type="EMBL" id="CAG6727328.1"/>
    </source>
</evidence>
<dbReference type="GO" id="GO:0042981">
    <property type="term" value="P:regulation of apoptotic process"/>
    <property type="evidence" value="ECO:0007669"/>
    <property type="project" value="TreeGrafter"/>
</dbReference>
<evidence type="ECO:0000256" key="1">
    <source>
        <dbReference type="ARBA" id="ARBA00000707"/>
    </source>
</evidence>
<feature type="domain" description="USP" evidence="15">
    <location>
        <begin position="149"/>
        <end position="466"/>
    </location>
</feature>
<comment type="catalytic activity">
    <reaction evidence="1">
        <text>Thiol-dependent hydrolysis of ester, thioester, amide, peptide and isopeptide bonds formed by the C-terminal Gly of ubiquitin (a 76-residue protein attached to proteins as an intracellular targeting signal).</text>
        <dbReference type="EC" id="3.4.19.12"/>
    </reaction>
</comment>
<dbReference type="GO" id="GO:0016579">
    <property type="term" value="P:protein deubiquitination"/>
    <property type="evidence" value="ECO:0007669"/>
    <property type="project" value="InterPro"/>
</dbReference>
<dbReference type="EMBL" id="HBUF01373708">
    <property type="protein sequence ID" value="CAG6727328.1"/>
    <property type="molecule type" value="Transcribed_RNA"/>
</dbReference>
<feature type="region of interest" description="Disordered" evidence="14">
    <location>
        <begin position="891"/>
        <end position="1020"/>
    </location>
</feature>
<evidence type="ECO:0000256" key="9">
    <source>
        <dbReference type="ARBA" id="ARBA00039432"/>
    </source>
</evidence>
<dbReference type="GO" id="GO:0005730">
    <property type="term" value="C:nucleolus"/>
    <property type="evidence" value="ECO:0007669"/>
    <property type="project" value="UniProtKB-SubCell"/>
</dbReference>
<accession>A0A8D8YEK2</accession>
<feature type="region of interest" description="Disordered" evidence="14">
    <location>
        <begin position="655"/>
        <end position="789"/>
    </location>
</feature>
<keyword evidence="7 16" id="KW-0378">Hydrolase</keyword>
<evidence type="ECO:0000256" key="6">
    <source>
        <dbReference type="ARBA" id="ARBA00022786"/>
    </source>
</evidence>
<sequence length="1020" mass="110377">MPAASYVATPIERSLAFAKSSPSSNSLGGFQRNKFQTGDPTSNTILTTKLDFIKYEKPSVKSDIKSKYHTLSVININENISSICSTYSKSKLSLNNVSSSPAFSDLRKSLSSSKDNCSNNKCSLPKPKEVLYSPSKITVGWQGRVPPGAGLVNAINTCYLNSCLQALFHIPSFHNWLLNDPEHQALCEKQSGFQFECLVCAMRKTLAHCQAKSGGAIRPELIIKKLKLIARHLEHHRQEDSHEFLTYLIEGMQKSYLKAIPGANKLDSYSKETTPLYQLFGCNLRTEVACSSCSHVSTSYTNSTELSLDIRQSSSLDEALGHFFAKELLGGDNLYRCEKCGRKVEATKRFSVDKPPNVLRLQLKRFNFHGFKNSRSVLVPHHLEFGKYLYSSSSAPYTLSSQLRNPPLKYKLVSAVIHHGSSPDSGHYTCIGSTSSGVYHYFDDEMVRASNLNQLTNAYVVFYELLPSSAHHINSLHSSSPGLASTTSSSTSSSPRKLIGPQLPPNHLSQNKTSSNQNHVLSSAVTSNIDVDKITNGGKFNNNNNNISSSKPGVSSVVRPTVPPPLPPANKPSLLFNGVRPAAAPVNGSKLVQNGVGGAQPGSKLVLNGQNGGAGLVANSKPPVQNGGLLGSKLVQNGGPNAPLCVPTKLPSPSFLNEKTMSNGGGVSPMKPGVSSKHSSEDDGVKKYSTNSSTTTGSVRSNITTPGSVRSSPVKTNGRDSPSNSRAGLKRASSSTTPAKLVDYESDDESGPDDSQDRKKKHKTNGWIVEETKGDSSSGSERVARACGSESVNKVTAGQMEWNVIPVTPPLNKVKAGTDQATPLTPVCSDPPTPSSSPCPSLASSPRSNQSSTSAASGSSRNYFASSLSTVGTGGTGSGCVSDYLQRRNMNGDSSYGSNNVTSWSNEPSPLAQEQGAAAATSHGKFPRYRGGGGDREEDEEDMDRGRVKKMKYNGKNGNEYYGKHNPFSHYHSQHHSQNRKNNYNSHHNGGDKYHFHKQHNNSYHRNHHQYRHQPYSRRY</sequence>